<feature type="domain" description="SRCR" evidence="23">
    <location>
        <begin position="26"/>
        <end position="131"/>
    </location>
</feature>
<evidence type="ECO:0000256" key="15">
    <source>
        <dbReference type="ARBA" id="ARBA00023136"/>
    </source>
</evidence>
<dbReference type="EC" id="1.4.3.13" evidence="18"/>
<sequence length="954" mass="107375">MFGILCVCFGLIPLINAVPEFEDGDLRLLGGSTENEGTVLIYHNGRWGSICDRGWDIRDGNVACHQLGFQRALQTLRYSPFGPGRTLRWLTGLRCRGRESRLDQCHPRLWGIERDQRYCSGYSRSAAVVCLPHSTTTSTTTPSTTTTKTTTTTTAKQTTQSTKKSTITSVGLAVDNIIPTSRAIDAIEHNRDKEEEKEEEETKTVVERYSNNTIIFDDKDRDDIDNDDQDYESDEEDAEDTNENAIQSTARSRSQPRRSHLQFDAEWSETRRTKDRDVITTASPLKESTSTSRPTTTKEHSRAAAPAPVGPNRYDEEVYSISLPSRRWTKDPLLKCWVLLTYREEILIAKPGQRPSRITKEEYYKKRRAEIIKQRGEENIPNEINRSPLNDASGSRTGNTGNNQIVDRGRVPTTTTKRPTTTKTPTTTTTTTPKPTTTTTQPTTTTPKPTTTTQPTTTTTTPKPTTKKPTTTTTTTTPKPTTTTTKRTTTTTTEAAAPAPVSAYENEVFSVELVTSKWIKDEELNMWVMLSRSGGVSVAKPGQRAVKIDEDEYYQMRREAIIKARDRLKADDPSPGQVPAPSTRQLSFGGGGGTIRSRNEDASSSSNIVISSDLNITREHARGNHHRNRHGHGSKKIETRLAGSRSNRGRLEVRLKGREEWGVVCGDHWTIKEAMVVCRDMNAGYGQQAIKRAVFGGINMKKYFSRVRCKGTEKRLEDCQWEDHEMSIQCTSSDSVAGVICASALPDLEPSIYMLETSSFLQDRHLYYLQCAMEEKCLAPSAYEAQRSRGWRAHTRRLLRFSSVVKNKGTADFRPMLNRDEWEWHACHMHYHSMDVFAHYDILDTNGNRVAEGLKASFCLEDSACDRGVRPKYSCQNYGQQGISVGCSDNYMADIDCQWVDITDLKQGKYVFKVEINPNLIVAEISYDNNVVVCDLNYTGYYARIYNCKHEGLL</sequence>
<evidence type="ECO:0000256" key="16">
    <source>
        <dbReference type="ARBA" id="ARBA00023157"/>
    </source>
</evidence>
<dbReference type="PRINTS" id="PR00074">
    <property type="entry name" value="LYSYLOXIDASE"/>
</dbReference>
<dbReference type="GO" id="GO:0004720">
    <property type="term" value="F:protein-lysine 6-oxidase activity"/>
    <property type="evidence" value="ECO:0007669"/>
    <property type="project" value="UniProtKB-EC"/>
</dbReference>
<proteinExistence type="inferred from homology"/>
<evidence type="ECO:0000256" key="7">
    <source>
        <dbReference type="ARBA" id="ARBA00022692"/>
    </source>
</evidence>
<evidence type="ECO:0000256" key="5">
    <source>
        <dbReference type="ARBA" id="ARBA00022477"/>
    </source>
</evidence>
<dbReference type="InterPro" id="IPR001695">
    <property type="entry name" value="Lysyl_oxidase"/>
</dbReference>
<dbReference type="PROSITE" id="PS50287">
    <property type="entry name" value="SRCR_2"/>
    <property type="match status" value="2"/>
</dbReference>
<dbReference type="OrthoDB" id="547291at2759"/>
<evidence type="ECO:0000256" key="4">
    <source>
        <dbReference type="ARBA" id="ARBA00007492"/>
    </source>
</evidence>
<feature type="region of interest" description="Disordered" evidence="21">
    <location>
        <begin position="622"/>
        <end position="643"/>
    </location>
</feature>
<evidence type="ECO:0000259" key="23">
    <source>
        <dbReference type="PROSITE" id="PS50287"/>
    </source>
</evidence>
<feature type="disulfide bond" evidence="20">
    <location>
        <begin position="709"/>
        <end position="719"/>
    </location>
</feature>
<feature type="chain" id="PRO_5036459614" description="protein-lysine 6-oxidase" evidence="22">
    <location>
        <begin position="18"/>
        <end position="954"/>
    </location>
</feature>
<comment type="similarity">
    <text evidence="4">Belongs to the lysyl oxidase family.</text>
</comment>
<dbReference type="InterPro" id="IPR001190">
    <property type="entry name" value="SRCR"/>
</dbReference>
<feature type="signal peptide" evidence="22">
    <location>
        <begin position="1"/>
        <end position="17"/>
    </location>
</feature>
<dbReference type="PANTHER" id="PTHR45817">
    <property type="entry name" value="LYSYL OXIDASE-LIKE-RELATED"/>
    <property type="match status" value="1"/>
</dbReference>
<evidence type="ECO:0000313" key="24">
    <source>
        <dbReference type="EnsemblMetazoa" id="G15363.3:cds"/>
    </source>
</evidence>
<dbReference type="GO" id="GO:0005507">
    <property type="term" value="F:copper ion binding"/>
    <property type="evidence" value="ECO:0007669"/>
    <property type="project" value="InterPro"/>
</dbReference>
<dbReference type="Gene3D" id="3.10.250.10">
    <property type="entry name" value="SRCR-like domain"/>
    <property type="match status" value="2"/>
</dbReference>
<evidence type="ECO:0000256" key="9">
    <source>
        <dbReference type="ARBA" id="ARBA00022729"/>
    </source>
</evidence>
<evidence type="ECO:0000256" key="17">
    <source>
        <dbReference type="ARBA" id="ARBA00023180"/>
    </source>
</evidence>
<dbReference type="SMART" id="SM00202">
    <property type="entry name" value="SR"/>
    <property type="match status" value="2"/>
</dbReference>
<dbReference type="SUPFAM" id="SSF56487">
    <property type="entry name" value="SRCR-like"/>
    <property type="match status" value="2"/>
</dbReference>
<keyword evidence="25" id="KW-1185">Reference proteome</keyword>
<comment type="cofactor">
    <cofactor evidence="1">
        <name>Cu cation</name>
        <dbReference type="ChEBI" id="CHEBI:23378"/>
    </cofactor>
</comment>
<evidence type="ECO:0000256" key="6">
    <source>
        <dbReference type="ARBA" id="ARBA00022525"/>
    </source>
</evidence>
<comment type="caution">
    <text evidence="20">Lacks conserved residue(s) required for the propagation of feature annotation.</text>
</comment>
<keyword evidence="17" id="KW-0325">Glycoprotein</keyword>
<dbReference type="InterPro" id="IPR036772">
    <property type="entry name" value="SRCR-like_dom_sf"/>
</dbReference>
<feature type="disulfide bond" evidence="20">
    <location>
        <begin position="95"/>
        <end position="105"/>
    </location>
</feature>
<keyword evidence="8" id="KW-0479">Metal-binding</keyword>
<evidence type="ECO:0000256" key="21">
    <source>
        <dbReference type="SAM" id="MobiDB-lite"/>
    </source>
</evidence>
<keyword evidence="13" id="KW-0560">Oxidoreductase</keyword>
<keyword evidence="6" id="KW-0964">Secreted</keyword>
<organism evidence="24 25">
    <name type="scientific">Magallana gigas</name>
    <name type="common">Pacific oyster</name>
    <name type="synonym">Crassostrea gigas</name>
    <dbReference type="NCBI Taxonomy" id="29159"/>
    <lineage>
        <taxon>Eukaryota</taxon>
        <taxon>Metazoa</taxon>
        <taxon>Spiralia</taxon>
        <taxon>Lophotrochozoa</taxon>
        <taxon>Mollusca</taxon>
        <taxon>Bivalvia</taxon>
        <taxon>Autobranchia</taxon>
        <taxon>Pteriomorphia</taxon>
        <taxon>Ostreida</taxon>
        <taxon>Ostreoidea</taxon>
        <taxon>Ostreidae</taxon>
        <taxon>Magallana</taxon>
    </lineage>
</organism>
<keyword evidence="16 20" id="KW-1015">Disulfide bond</keyword>
<feature type="region of interest" description="Disordered" evidence="21">
    <location>
        <begin position="185"/>
        <end position="311"/>
    </location>
</feature>
<evidence type="ECO:0000256" key="14">
    <source>
        <dbReference type="ARBA" id="ARBA00023008"/>
    </source>
</evidence>
<evidence type="ECO:0000256" key="19">
    <source>
        <dbReference type="ARBA" id="ARBA00047861"/>
    </source>
</evidence>
<evidence type="ECO:0000313" key="25">
    <source>
        <dbReference type="Proteomes" id="UP000005408"/>
    </source>
</evidence>
<dbReference type="Pfam" id="PF01186">
    <property type="entry name" value="Lysyl_oxidase"/>
    <property type="match status" value="1"/>
</dbReference>
<dbReference type="InterPro" id="IPR050912">
    <property type="entry name" value="LOX-like_protein"/>
</dbReference>
<evidence type="ECO:0000256" key="13">
    <source>
        <dbReference type="ARBA" id="ARBA00023002"/>
    </source>
</evidence>
<evidence type="ECO:0000256" key="12">
    <source>
        <dbReference type="ARBA" id="ARBA00022989"/>
    </source>
</evidence>
<evidence type="ECO:0000256" key="18">
    <source>
        <dbReference type="ARBA" id="ARBA00038869"/>
    </source>
</evidence>
<dbReference type="FunFam" id="3.10.250.10:FF:000016">
    <property type="entry name" value="Scavenger receptor cysteine-rich protein type 12"/>
    <property type="match status" value="1"/>
</dbReference>
<evidence type="ECO:0000256" key="2">
    <source>
        <dbReference type="ARBA" id="ARBA00004167"/>
    </source>
</evidence>
<dbReference type="PRINTS" id="PR00258">
    <property type="entry name" value="SPERACTRCPTR"/>
</dbReference>
<keyword evidence="7" id="KW-0812">Transmembrane</keyword>
<dbReference type="Pfam" id="PF00530">
    <property type="entry name" value="SRCR"/>
    <property type="match status" value="2"/>
</dbReference>
<evidence type="ECO:0000256" key="8">
    <source>
        <dbReference type="ARBA" id="ARBA00022723"/>
    </source>
</evidence>
<feature type="region of interest" description="Disordered" evidence="21">
    <location>
        <begin position="568"/>
        <end position="604"/>
    </location>
</feature>
<dbReference type="PROSITE" id="PS00926">
    <property type="entry name" value="LYSYL_OXIDASE"/>
    <property type="match status" value="1"/>
</dbReference>
<reference evidence="24" key="1">
    <citation type="submission" date="2022-08" db="UniProtKB">
        <authorList>
            <consortium name="EnsemblMetazoa"/>
        </authorList>
    </citation>
    <scope>IDENTIFICATION</scope>
    <source>
        <strain evidence="24">05x7-T-G4-1.051#20</strain>
    </source>
</reference>
<feature type="compositionally biased region" description="Low complexity" evidence="21">
    <location>
        <begin position="412"/>
        <end position="493"/>
    </location>
</feature>
<feature type="compositionally biased region" description="Polar residues" evidence="21">
    <location>
        <begin position="280"/>
        <end position="295"/>
    </location>
</feature>
<evidence type="ECO:0000256" key="1">
    <source>
        <dbReference type="ARBA" id="ARBA00001935"/>
    </source>
</evidence>
<keyword evidence="10" id="KW-0677">Repeat</keyword>
<dbReference type="OMA" id="DIFAHYD"/>
<feature type="compositionally biased region" description="Basic residues" evidence="21">
    <location>
        <begin position="623"/>
        <end position="634"/>
    </location>
</feature>
<dbReference type="InterPro" id="IPR019828">
    <property type="entry name" value="Lysyl_oxidase_CS"/>
</dbReference>
<keyword evidence="5" id="KW-0886">LTQ</keyword>
<dbReference type="AlphaFoldDB" id="A0A8W8IRM1"/>
<evidence type="ECO:0000256" key="3">
    <source>
        <dbReference type="ARBA" id="ARBA00004239"/>
    </source>
</evidence>
<comment type="catalytic activity">
    <reaction evidence="19">
        <text>L-lysyl-[protein] + O2 + H2O = (S)-2-amino-6-oxohexanoyl-[protein] + H2O2 + NH4(+)</text>
        <dbReference type="Rhea" id="RHEA:24544"/>
        <dbReference type="Rhea" id="RHEA-COMP:9752"/>
        <dbReference type="Rhea" id="RHEA-COMP:12448"/>
        <dbReference type="ChEBI" id="CHEBI:15377"/>
        <dbReference type="ChEBI" id="CHEBI:15379"/>
        <dbReference type="ChEBI" id="CHEBI:16240"/>
        <dbReference type="ChEBI" id="CHEBI:28938"/>
        <dbReference type="ChEBI" id="CHEBI:29969"/>
        <dbReference type="ChEBI" id="CHEBI:131803"/>
        <dbReference type="EC" id="1.4.3.13"/>
    </reaction>
</comment>
<feature type="compositionally biased region" description="Polar residues" evidence="21">
    <location>
        <begin position="382"/>
        <end position="405"/>
    </location>
</feature>
<feature type="compositionally biased region" description="Acidic residues" evidence="21">
    <location>
        <begin position="223"/>
        <end position="242"/>
    </location>
</feature>
<keyword evidence="11" id="KW-0801">TPQ</keyword>
<feature type="domain" description="SRCR" evidence="23">
    <location>
        <begin position="639"/>
        <end position="742"/>
    </location>
</feature>
<keyword evidence="9 22" id="KW-0732">Signal</keyword>
<dbReference type="FunFam" id="3.10.250.10:FF:000032">
    <property type="entry name" value="Si:dkey-14d8.20"/>
    <property type="match status" value="1"/>
</dbReference>
<dbReference type="PANTHER" id="PTHR45817:SF4">
    <property type="entry name" value="LYSYL OXIDASE-LIKE-RELATED"/>
    <property type="match status" value="1"/>
</dbReference>
<keyword evidence="15" id="KW-0472">Membrane</keyword>
<evidence type="ECO:0000256" key="22">
    <source>
        <dbReference type="SAM" id="SignalP"/>
    </source>
</evidence>
<feature type="region of interest" description="Disordered" evidence="21">
    <location>
        <begin position="374"/>
        <end position="499"/>
    </location>
</feature>
<dbReference type="GO" id="GO:0005615">
    <property type="term" value="C:extracellular space"/>
    <property type="evidence" value="ECO:0007669"/>
    <property type="project" value="TreeGrafter"/>
</dbReference>
<evidence type="ECO:0000256" key="10">
    <source>
        <dbReference type="ARBA" id="ARBA00022737"/>
    </source>
</evidence>
<accession>A0A8W8IRM1</accession>
<keyword evidence="12" id="KW-1133">Transmembrane helix</keyword>
<dbReference type="Proteomes" id="UP000005408">
    <property type="component" value="Unassembled WGS sequence"/>
</dbReference>
<dbReference type="GO" id="GO:0016020">
    <property type="term" value="C:membrane"/>
    <property type="evidence" value="ECO:0007669"/>
    <property type="project" value="UniProtKB-SubCell"/>
</dbReference>
<protein>
    <recommendedName>
        <fullName evidence="18">protein-lysine 6-oxidase</fullName>
        <ecNumber evidence="18">1.4.3.13</ecNumber>
    </recommendedName>
</protein>
<comment type="subcellular location">
    <subcellularLocation>
        <location evidence="2">Membrane</location>
        <topology evidence="2">Single-pass membrane protein</topology>
    </subcellularLocation>
    <subcellularLocation>
        <location evidence="3">Secreted</location>
        <location evidence="3">Extracellular space</location>
    </subcellularLocation>
</comment>
<feature type="compositionally biased region" description="Basic and acidic residues" evidence="21">
    <location>
        <begin position="268"/>
        <end position="278"/>
    </location>
</feature>
<feature type="compositionally biased region" description="Basic and acidic residues" evidence="21">
    <location>
        <begin position="185"/>
        <end position="206"/>
    </location>
</feature>
<dbReference type="EnsemblMetazoa" id="G15363.3">
    <property type="protein sequence ID" value="G15363.3:cds"/>
    <property type="gene ID" value="G15363"/>
</dbReference>
<keyword evidence="14" id="KW-0186">Copper</keyword>
<name>A0A8W8IRM1_MAGGI</name>
<evidence type="ECO:0000256" key="11">
    <source>
        <dbReference type="ARBA" id="ARBA00022772"/>
    </source>
</evidence>
<evidence type="ECO:0000256" key="20">
    <source>
        <dbReference type="PROSITE-ProRule" id="PRU00196"/>
    </source>
</evidence>